<dbReference type="OrthoDB" id="2062347at2"/>
<dbReference type="PROSITE" id="PS50943">
    <property type="entry name" value="HTH_CROC1"/>
    <property type="match status" value="1"/>
</dbReference>
<organism evidence="2 3">
    <name type="scientific">Butyrivibrio fibrisolvens DSM 3071</name>
    <dbReference type="NCBI Taxonomy" id="1121131"/>
    <lineage>
        <taxon>Bacteria</taxon>
        <taxon>Bacillati</taxon>
        <taxon>Bacillota</taxon>
        <taxon>Clostridia</taxon>
        <taxon>Lachnospirales</taxon>
        <taxon>Lachnospiraceae</taxon>
        <taxon>Butyrivibrio</taxon>
    </lineage>
</organism>
<dbReference type="AlphaFoldDB" id="A0A1M6GL94"/>
<dbReference type="EMBL" id="FQXK01000068">
    <property type="protein sequence ID" value="SHJ10721.1"/>
    <property type="molecule type" value="Genomic_DNA"/>
</dbReference>
<name>A0A1M6GL94_BUTFI</name>
<dbReference type="RefSeq" id="WP_027207983.1">
    <property type="nucleotide sequence ID" value="NZ_FQXK01000068.1"/>
</dbReference>
<dbReference type="Pfam" id="PF01381">
    <property type="entry name" value="HTH_3"/>
    <property type="match status" value="1"/>
</dbReference>
<dbReference type="SMART" id="SM00530">
    <property type="entry name" value="HTH_XRE"/>
    <property type="match status" value="1"/>
</dbReference>
<dbReference type="SUPFAM" id="SSF47413">
    <property type="entry name" value="lambda repressor-like DNA-binding domains"/>
    <property type="match status" value="1"/>
</dbReference>
<proteinExistence type="predicted"/>
<dbReference type="CDD" id="cd00093">
    <property type="entry name" value="HTH_XRE"/>
    <property type="match status" value="1"/>
</dbReference>
<feature type="domain" description="HTH cro/C1-type" evidence="1">
    <location>
        <begin position="13"/>
        <end position="61"/>
    </location>
</feature>
<dbReference type="STRING" id="1121131.SAMN02745229_04106"/>
<dbReference type="InterPro" id="IPR001387">
    <property type="entry name" value="Cro/C1-type_HTH"/>
</dbReference>
<keyword evidence="3" id="KW-1185">Reference proteome</keyword>
<protein>
    <submittedName>
        <fullName evidence="2">Transcriptional regulator, contains XRE-family HTH domain</fullName>
    </submittedName>
</protein>
<reference evidence="3" key="1">
    <citation type="submission" date="2016-11" db="EMBL/GenBank/DDBJ databases">
        <authorList>
            <person name="Varghese N."/>
            <person name="Submissions S."/>
        </authorList>
    </citation>
    <scope>NUCLEOTIDE SEQUENCE [LARGE SCALE GENOMIC DNA]</scope>
    <source>
        <strain evidence="3">DSM 3071</strain>
    </source>
</reference>
<dbReference type="GeneID" id="89511841"/>
<gene>
    <name evidence="2" type="ORF">SAMN02745229_04106</name>
</gene>
<dbReference type="GO" id="GO:0003677">
    <property type="term" value="F:DNA binding"/>
    <property type="evidence" value="ECO:0007669"/>
    <property type="project" value="InterPro"/>
</dbReference>
<dbReference type="Proteomes" id="UP000184278">
    <property type="component" value="Unassembled WGS sequence"/>
</dbReference>
<evidence type="ECO:0000259" key="1">
    <source>
        <dbReference type="PROSITE" id="PS50943"/>
    </source>
</evidence>
<sequence>MLIRDRIFQKLDELDMTQKEFSIRTGIPQTTISDWRKKRTNPTAEKIMVICKVLDVTPEWLLSGIEPQGDRGNPQKWYAIDSETEVGRLVVTFNAMNHGMQERLLGYAEALSKMKF</sequence>
<evidence type="ECO:0000313" key="3">
    <source>
        <dbReference type="Proteomes" id="UP000184278"/>
    </source>
</evidence>
<dbReference type="Gene3D" id="1.10.260.40">
    <property type="entry name" value="lambda repressor-like DNA-binding domains"/>
    <property type="match status" value="1"/>
</dbReference>
<accession>A0A1M6GL94</accession>
<dbReference type="InterPro" id="IPR010982">
    <property type="entry name" value="Lambda_DNA-bd_dom_sf"/>
</dbReference>
<evidence type="ECO:0000313" key="2">
    <source>
        <dbReference type="EMBL" id="SHJ10721.1"/>
    </source>
</evidence>